<dbReference type="OrthoDB" id="6368782at2"/>
<dbReference type="Proteomes" id="UP000076574">
    <property type="component" value="Unassembled WGS sequence"/>
</dbReference>
<dbReference type="STRING" id="943830.A4A58_25815"/>
<dbReference type="SUPFAM" id="SSF75169">
    <property type="entry name" value="DsrEFH-like"/>
    <property type="match status" value="1"/>
</dbReference>
<accession>A0A163ZRF7</accession>
<evidence type="ECO:0000313" key="2">
    <source>
        <dbReference type="EMBL" id="KZD23769.1"/>
    </source>
</evidence>
<protein>
    <recommendedName>
        <fullName evidence="4">DsrE family protein</fullName>
    </recommendedName>
</protein>
<name>A0A163ZRF7_9BRAD</name>
<dbReference type="EMBL" id="LVYV01000008">
    <property type="protein sequence ID" value="KZD23769.1"/>
    <property type="molecule type" value="Genomic_DNA"/>
</dbReference>
<feature type="signal peptide" evidence="1">
    <location>
        <begin position="1"/>
        <end position="25"/>
    </location>
</feature>
<dbReference type="InterPro" id="IPR027396">
    <property type="entry name" value="DsrEFH-like"/>
</dbReference>
<reference evidence="2 3" key="1">
    <citation type="submission" date="2016-03" db="EMBL/GenBank/DDBJ databases">
        <title>Microsymbionts genomes from the relict species Vavilovia formosa (Stev.) Fed.</title>
        <authorList>
            <person name="Kopat V."/>
            <person name="Chirak E."/>
            <person name="Kimeklis A."/>
            <person name="Andronov E."/>
        </authorList>
    </citation>
    <scope>NUCLEOTIDE SEQUENCE [LARGE SCALE GENOMIC DNA]</scope>
    <source>
        <strain evidence="2 3">Vaf07</strain>
    </source>
</reference>
<evidence type="ECO:0000313" key="3">
    <source>
        <dbReference type="Proteomes" id="UP000076574"/>
    </source>
</evidence>
<feature type="chain" id="PRO_5007848372" description="DsrE family protein" evidence="1">
    <location>
        <begin position="26"/>
        <end position="157"/>
    </location>
</feature>
<organism evidence="2 3">
    <name type="scientific">Tardiphaga robiniae</name>
    <dbReference type="NCBI Taxonomy" id="943830"/>
    <lineage>
        <taxon>Bacteria</taxon>
        <taxon>Pseudomonadati</taxon>
        <taxon>Pseudomonadota</taxon>
        <taxon>Alphaproteobacteria</taxon>
        <taxon>Hyphomicrobiales</taxon>
        <taxon>Nitrobacteraceae</taxon>
        <taxon>Tardiphaga</taxon>
    </lineage>
</organism>
<comment type="caution">
    <text evidence="2">The sequence shown here is derived from an EMBL/GenBank/DDBJ whole genome shotgun (WGS) entry which is preliminary data.</text>
</comment>
<sequence length="157" mass="17135">MNRRGLFFFLSVLALMSFATGLVTAQTRPAKQDAAPDKPFAEHFIALQLSDSDPKKERLVLSVASNLLKAYGPDKVAVEVVTFGPGIDLLRDTNEHRALVDSLVVQGVRFSVCGNTLDTIERETGKRPALNPHAVEVQVGVGHLLDLTERGFTIVRP</sequence>
<dbReference type="AlphaFoldDB" id="A0A163ZRF7"/>
<evidence type="ECO:0000256" key="1">
    <source>
        <dbReference type="SAM" id="SignalP"/>
    </source>
</evidence>
<keyword evidence="1" id="KW-0732">Signal</keyword>
<proteinExistence type="predicted"/>
<dbReference type="PANTHER" id="PTHR37691:SF1">
    <property type="entry name" value="BLR3518 PROTEIN"/>
    <property type="match status" value="1"/>
</dbReference>
<dbReference type="PANTHER" id="PTHR37691">
    <property type="entry name" value="BLR3518 PROTEIN"/>
    <property type="match status" value="1"/>
</dbReference>
<gene>
    <name evidence="2" type="ORF">A4A58_25815</name>
</gene>
<dbReference type="Gene3D" id="3.40.1260.10">
    <property type="entry name" value="DsrEFH-like"/>
    <property type="match status" value="1"/>
</dbReference>
<keyword evidence="3" id="KW-1185">Reference proteome</keyword>
<evidence type="ECO:0008006" key="4">
    <source>
        <dbReference type="Google" id="ProtNLM"/>
    </source>
</evidence>